<organism evidence="1 2">
    <name type="scientific">Paenibacillus elgii</name>
    <dbReference type="NCBI Taxonomy" id="189691"/>
    <lineage>
        <taxon>Bacteria</taxon>
        <taxon>Bacillati</taxon>
        <taxon>Bacillota</taxon>
        <taxon>Bacilli</taxon>
        <taxon>Bacillales</taxon>
        <taxon>Paenibacillaceae</taxon>
        <taxon>Paenibacillus</taxon>
    </lineage>
</organism>
<reference evidence="2" key="1">
    <citation type="submission" date="2016-01" db="EMBL/GenBank/DDBJ databases">
        <title>Draft genome of Chromobacterium sp. F49.</title>
        <authorList>
            <person name="Hong K.W."/>
        </authorList>
    </citation>
    <scope>NUCLEOTIDE SEQUENCE [LARGE SCALE GENOMIC DNA]</scope>
    <source>
        <strain evidence="2">M63</strain>
    </source>
</reference>
<proteinExistence type="predicted"/>
<sequence length="82" mass="9180">MDALSQQFPLRDIDSLVDVLYTASCMLYAVKLFKDCAHPAKVENPPLTFPNKKVGGVSYSLLKKKKNRTPQARRLGKSSLKI</sequence>
<accession>A0A165QGD4</accession>
<evidence type="ECO:0000313" key="2">
    <source>
        <dbReference type="Proteomes" id="UP000076563"/>
    </source>
</evidence>
<evidence type="ECO:0000313" key="1">
    <source>
        <dbReference type="EMBL" id="KZE74874.1"/>
    </source>
</evidence>
<keyword evidence="2" id="KW-1185">Reference proteome</keyword>
<gene>
    <name evidence="1" type="ORF">AV654_28425</name>
</gene>
<name>A0A165QGD4_9BACL</name>
<protein>
    <submittedName>
        <fullName evidence="1">Uncharacterized protein</fullName>
    </submittedName>
</protein>
<dbReference type="Proteomes" id="UP000076563">
    <property type="component" value="Unassembled WGS sequence"/>
</dbReference>
<dbReference type="EMBL" id="LQRA01000075">
    <property type="protein sequence ID" value="KZE74874.1"/>
    <property type="molecule type" value="Genomic_DNA"/>
</dbReference>
<dbReference type="AlphaFoldDB" id="A0A165QGD4"/>
<comment type="caution">
    <text evidence="1">The sequence shown here is derived from an EMBL/GenBank/DDBJ whole genome shotgun (WGS) entry which is preliminary data.</text>
</comment>